<evidence type="ECO:0000313" key="1">
    <source>
        <dbReference type="EMBL" id="PGH02225.1"/>
    </source>
</evidence>
<proteinExistence type="predicted"/>
<sequence>MALQRGLGRPGLVGFEQACGHCYSCLRTIKSLAFLDQMNGVDVTLLTGSARAHWNLKGALEGAKRKPTKTAAKAPLWSNKQTEIVDLAEISMCAERSSPHESRVSLWPRELLIKRLQAPLLPLVTFTSRLFFLLSAISLDSKAPMDGKNMRTGSLSCRSPYPSGSPDTPALTLLHQNKIGKWMRTRCWVLIYQECSSEYMEI</sequence>
<gene>
    <name evidence="1" type="ORF">GX51_04801</name>
</gene>
<keyword evidence="2" id="KW-1185">Reference proteome</keyword>
<comment type="caution">
    <text evidence="1">The sequence shown here is derived from an EMBL/GenBank/DDBJ whole genome shotgun (WGS) entry which is preliminary data.</text>
</comment>
<name>A0A2B7WZV3_9EURO</name>
<dbReference type="EMBL" id="PDNC01000062">
    <property type="protein sequence ID" value="PGH02225.1"/>
    <property type="molecule type" value="Genomic_DNA"/>
</dbReference>
<dbReference type="AlphaFoldDB" id="A0A2B7WZV3"/>
<dbReference type="Proteomes" id="UP000224080">
    <property type="component" value="Unassembled WGS sequence"/>
</dbReference>
<organism evidence="1 2">
    <name type="scientific">Blastomyces parvus</name>
    <dbReference type="NCBI Taxonomy" id="2060905"/>
    <lineage>
        <taxon>Eukaryota</taxon>
        <taxon>Fungi</taxon>
        <taxon>Dikarya</taxon>
        <taxon>Ascomycota</taxon>
        <taxon>Pezizomycotina</taxon>
        <taxon>Eurotiomycetes</taxon>
        <taxon>Eurotiomycetidae</taxon>
        <taxon>Onygenales</taxon>
        <taxon>Ajellomycetaceae</taxon>
        <taxon>Blastomyces</taxon>
    </lineage>
</organism>
<dbReference type="OrthoDB" id="10587374at2759"/>
<protein>
    <submittedName>
        <fullName evidence="1">Uncharacterized protein</fullName>
    </submittedName>
</protein>
<reference evidence="1 2" key="1">
    <citation type="submission" date="2017-10" db="EMBL/GenBank/DDBJ databases">
        <title>Comparative genomics in systemic dimorphic fungi from Ajellomycetaceae.</title>
        <authorList>
            <person name="Munoz J.F."/>
            <person name="Mcewen J.G."/>
            <person name="Clay O.K."/>
            <person name="Cuomo C.A."/>
        </authorList>
    </citation>
    <scope>NUCLEOTIDE SEQUENCE [LARGE SCALE GENOMIC DNA]</scope>
    <source>
        <strain evidence="1 2">UAMH130</strain>
    </source>
</reference>
<accession>A0A2B7WZV3</accession>
<evidence type="ECO:0000313" key="2">
    <source>
        <dbReference type="Proteomes" id="UP000224080"/>
    </source>
</evidence>